<organism evidence="2 3">
    <name type="scientific">Protopolystoma xenopodis</name>
    <dbReference type="NCBI Taxonomy" id="117903"/>
    <lineage>
        <taxon>Eukaryota</taxon>
        <taxon>Metazoa</taxon>
        <taxon>Spiralia</taxon>
        <taxon>Lophotrochozoa</taxon>
        <taxon>Platyhelminthes</taxon>
        <taxon>Monogenea</taxon>
        <taxon>Polyopisthocotylea</taxon>
        <taxon>Polystomatidea</taxon>
        <taxon>Polystomatidae</taxon>
        <taxon>Protopolystoma</taxon>
    </lineage>
</organism>
<evidence type="ECO:0000256" key="1">
    <source>
        <dbReference type="SAM" id="MobiDB-lite"/>
    </source>
</evidence>
<dbReference type="Proteomes" id="UP000784294">
    <property type="component" value="Unassembled WGS sequence"/>
</dbReference>
<evidence type="ECO:0000313" key="2">
    <source>
        <dbReference type="EMBL" id="VEL39607.1"/>
    </source>
</evidence>
<evidence type="ECO:0000313" key="3">
    <source>
        <dbReference type="Proteomes" id="UP000784294"/>
    </source>
</evidence>
<sequence>MSQYLQCLLSKQSELTRLSEECATLRARDSNLSAFTQRLSEQAASLQTTQMMLSTQLDEAQNDADSARQAARQAEEALVAAQAARRQSDEQITDLNNRVGHI</sequence>
<comment type="caution">
    <text evidence="2">The sequence shown here is derived from an EMBL/GenBank/DDBJ whole genome shotgun (WGS) entry which is preliminary data.</text>
</comment>
<keyword evidence="3" id="KW-1185">Reference proteome</keyword>
<reference evidence="2" key="1">
    <citation type="submission" date="2018-11" db="EMBL/GenBank/DDBJ databases">
        <authorList>
            <consortium name="Pathogen Informatics"/>
        </authorList>
    </citation>
    <scope>NUCLEOTIDE SEQUENCE</scope>
</reference>
<gene>
    <name evidence="2" type="ORF">PXEA_LOCUS33047</name>
</gene>
<proteinExistence type="predicted"/>
<dbReference type="AlphaFoldDB" id="A0A448XLS2"/>
<name>A0A448XLS2_9PLAT</name>
<dbReference type="EMBL" id="CAAALY010261885">
    <property type="protein sequence ID" value="VEL39607.1"/>
    <property type="molecule type" value="Genomic_DNA"/>
</dbReference>
<feature type="region of interest" description="Disordered" evidence="1">
    <location>
        <begin position="80"/>
        <end position="102"/>
    </location>
</feature>
<accession>A0A448XLS2</accession>
<protein>
    <submittedName>
        <fullName evidence="2">Uncharacterized protein</fullName>
    </submittedName>
</protein>